<dbReference type="InterPro" id="IPR015797">
    <property type="entry name" value="NUDIX_hydrolase-like_dom_sf"/>
</dbReference>
<evidence type="ECO:0000313" key="3">
    <source>
        <dbReference type="EMBL" id="KTR04427.1"/>
    </source>
</evidence>
<dbReference type="Proteomes" id="UP000078252">
    <property type="component" value="Unassembled WGS sequence"/>
</dbReference>
<name>A0A175RL27_9MICO</name>
<dbReference type="PATRIC" id="fig|33881.3.peg.2814"/>
<dbReference type="SUPFAM" id="SSF55811">
    <property type="entry name" value="Nudix"/>
    <property type="match status" value="1"/>
</dbReference>
<dbReference type="PANTHER" id="PTHR43736">
    <property type="entry name" value="ADP-RIBOSE PYROPHOSPHATASE"/>
    <property type="match status" value="1"/>
</dbReference>
<reference evidence="3 4" key="1">
    <citation type="journal article" date="2016" name="Front. Microbiol.">
        <title>Genomic Resource of Rice Seed Associated Bacteria.</title>
        <authorList>
            <person name="Midha S."/>
            <person name="Bansal K."/>
            <person name="Sharma S."/>
            <person name="Kumar N."/>
            <person name="Patil P.P."/>
            <person name="Chaudhry V."/>
            <person name="Patil P.B."/>
        </authorList>
    </citation>
    <scope>NUCLEOTIDE SEQUENCE [LARGE SCALE GENOMIC DNA]</scope>
    <source>
        <strain evidence="3 4">NS184</strain>
    </source>
</reference>
<evidence type="ECO:0000259" key="2">
    <source>
        <dbReference type="PROSITE" id="PS51462"/>
    </source>
</evidence>
<feature type="domain" description="Nudix hydrolase" evidence="2">
    <location>
        <begin position="41"/>
        <end position="174"/>
    </location>
</feature>
<sequence length="191" mass="20578">MRLDDATTALARTDDDVPGVVAARRFVAEHGDAALRRAGGPEHLTASCFVFSPDLEQTLLCLHRKGGFWVQVGGHPEPQDRDLADTARREAREESGIADLELLDGRIVDVDRHDLHSGFGACTAHWDVGFVALVDPSSVVAVSDESDDVGWFRVDRLPDALPSTFPHRLLAARDAARDAARGATSDATTAD</sequence>
<dbReference type="PANTHER" id="PTHR43736:SF1">
    <property type="entry name" value="DIHYDRONEOPTERIN TRIPHOSPHATE DIPHOSPHATASE"/>
    <property type="match status" value="1"/>
</dbReference>
<gene>
    <name evidence="3" type="ORF">NS184_12070</name>
</gene>
<evidence type="ECO:0000256" key="1">
    <source>
        <dbReference type="ARBA" id="ARBA00005582"/>
    </source>
</evidence>
<comment type="similarity">
    <text evidence="1">Belongs to the Nudix hydrolase family.</text>
</comment>
<dbReference type="AlphaFoldDB" id="A0A175RL27"/>
<organism evidence="3 4">
    <name type="scientific">Curtobacterium luteum</name>
    <dbReference type="NCBI Taxonomy" id="33881"/>
    <lineage>
        <taxon>Bacteria</taxon>
        <taxon>Bacillati</taxon>
        <taxon>Actinomycetota</taxon>
        <taxon>Actinomycetes</taxon>
        <taxon>Micrococcales</taxon>
        <taxon>Microbacteriaceae</taxon>
        <taxon>Curtobacterium</taxon>
    </lineage>
</organism>
<proteinExistence type="inferred from homology"/>
<comment type="caution">
    <text evidence="3">The sequence shown here is derived from an EMBL/GenBank/DDBJ whole genome shotgun (WGS) entry which is preliminary data.</text>
</comment>
<dbReference type="CDD" id="cd03674">
    <property type="entry name" value="NUDIX_Hydrolase"/>
    <property type="match status" value="1"/>
</dbReference>
<dbReference type="RefSeq" id="WP_058726351.1">
    <property type="nucleotide sequence ID" value="NZ_LDQC01000067.1"/>
</dbReference>
<protein>
    <recommendedName>
        <fullName evidence="2">Nudix hydrolase domain-containing protein</fullName>
    </recommendedName>
</protein>
<dbReference type="Pfam" id="PF00293">
    <property type="entry name" value="NUDIX"/>
    <property type="match status" value="1"/>
</dbReference>
<dbReference type="STRING" id="33881.NS184_12070"/>
<accession>A0A175RL27</accession>
<dbReference type="Gene3D" id="3.90.79.10">
    <property type="entry name" value="Nucleoside Triphosphate Pyrophosphohydrolase"/>
    <property type="match status" value="1"/>
</dbReference>
<evidence type="ECO:0000313" key="4">
    <source>
        <dbReference type="Proteomes" id="UP000078252"/>
    </source>
</evidence>
<dbReference type="PROSITE" id="PS51462">
    <property type="entry name" value="NUDIX"/>
    <property type="match status" value="1"/>
</dbReference>
<dbReference type="InterPro" id="IPR000086">
    <property type="entry name" value="NUDIX_hydrolase_dom"/>
</dbReference>
<dbReference type="OrthoDB" id="129709at2"/>
<dbReference type="EMBL" id="LDQC01000067">
    <property type="protein sequence ID" value="KTR04427.1"/>
    <property type="molecule type" value="Genomic_DNA"/>
</dbReference>